<proteinExistence type="predicted"/>
<gene>
    <name evidence="3" type="ORF">GCM10010201_34650</name>
</gene>
<feature type="compositionally biased region" description="Low complexity" evidence="2">
    <location>
        <begin position="145"/>
        <end position="154"/>
    </location>
</feature>
<evidence type="ECO:0000313" key="4">
    <source>
        <dbReference type="Proteomes" id="UP001499978"/>
    </source>
</evidence>
<keyword evidence="4" id="KW-1185">Reference proteome</keyword>
<evidence type="ECO:0000256" key="1">
    <source>
        <dbReference type="SAM" id="Coils"/>
    </source>
</evidence>
<keyword evidence="1" id="KW-0175">Coiled coil</keyword>
<reference evidence="4" key="1">
    <citation type="journal article" date="2019" name="Int. J. Syst. Evol. Microbiol.">
        <title>The Global Catalogue of Microorganisms (GCM) 10K type strain sequencing project: providing services to taxonomists for standard genome sequencing and annotation.</title>
        <authorList>
            <consortium name="The Broad Institute Genomics Platform"/>
            <consortium name="The Broad Institute Genome Sequencing Center for Infectious Disease"/>
            <person name="Wu L."/>
            <person name="Ma J."/>
        </authorList>
    </citation>
    <scope>NUCLEOTIDE SEQUENCE [LARGE SCALE GENOMIC DNA]</scope>
    <source>
        <strain evidence="4">JCM 3367</strain>
    </source>
</reference>
<evidence type="ECO:0000256" key="2">
    <source>
        <dbReference type="SAM" id="MobiDB-lite"/>
    </source>
</evidence>
<feature type="coiled-coil region" evidence="1">
    <location>
        <begin position="291"/>
        <end position="318"/>
    </location>
</feature>
<comment type="caution">
    <text evidence="3">The sequence shown here is derived from an EMBL/GenBank/DDBJ whole genome shotgun (WGS) entry which is preliminary data.</text>
</comment>
<feature type="compositionally biased region" description="Low complexity" evidence="2">
    <location>
        <begin position="212"/>
        <end position="225"/>
    </location>
</feature>
<sequence>MIWDALLWLVIAKFAVMVFDDAMAAVRGKQSPRLAQRAAGRKAAGGSDAGRRIGSAFGDYLAGAAEDAVAAARSSRRQRKARRRGEQAIDGVLVTLDEDDNLFYADCDLCGWTSRGYQVQVNAHAAGAEHTNAQHPADDQDDQQEQPAAAPQPASGQRGPRLTVISGGAATTAGPAAPGQPTAANDGQDDDAVAAASHTTTDPAGVDGQPVTDPTGGRPAAGTTTAKKENLMNLEATGPEEIRAAFATAIETTNERAEELSGVAAVLGEAADRFESLEMAASTIGHLRDAADQMNTAHSALQTSVEELEAALADFNARDGHVAETVADAGNLASAEVLVG</sequence>
<feature type="region of interest" description="Disordered" evidence="2">
    <location>
        <begin position="130"/>
        <end position="227"/>
    </location>
</feature>
<name>A0ABP6B1D2_9ACTN</name>
<accession>A0ABP6B1D2</accession>
<dbReference type="EMBL" id="BAAARY010000032">
    <property type="protein sequence ID" value="GAA2532262.1"/>
    <property type="molecule type" value="Genomic_DNA"/>
</dbReference>
<dbReference type="Proteomes" id="UP001499978">
    <property type="component" value="Unassembled WGS sequence"/>
</dbReference>
<protein>
    <submittedName>
        <fullName evidence="3">Uncharacterized protein</fullName>
    </submittedName>
</protein>
<evidence type="ECO:0000313" key="3">
    <source>
        <dbReference type="EMBL" id="GAA2532262.1"/>
    </source>
</evidence>
<organism evidence="3 4">
    <name type="scientific">Pilimelia columellifera subsp. columellifera</name>
    <dbReference type="NCBI Taxonomy" id="706583"/>
    <lineage>
        <taxon>Bacteria</taxon>
        <taxon>Bacillati</taxon>
        <taxon>Actinomycetota</taxon>
        <taxon>Actinomycetes</taxon>
        <taxon>Micromonosporales</taxon>
        <taxon>Micromonosporaceae</taxon>
        <taxon>Pilimelia</taxon>
    </lineage>
</organism>
<feature type="compositionally biased region" description="Low complexity" evidence="2">
    <location>
        <begin position="167"/>
        <end position="184"/>
    </location>
</feature>